<evidence type="ECO:0000313" key="2">
    <source>
        <dbReference type="EMBL" id="MCK8487128.1"/>
    </source>
</evidence>
<sequence>MPKLPSGLTTFEPSDTVRRTAQNENIEAIDALFRATGGHRHTGKAGDAPQIGTEGIAVGAVTSDRIALSAVTGDRVARATLCRRHLKSGRLSGNVAKYKPFTVTGGVVVGVPTAPYRQYGDNYWLVNRSSVPFPQSITVNLTTEYYEIEGISFENNWVAPPRNFYVEISSDNTNWTRAYTYSHSGTEQPPQYHPFDQLFHGSYVRLTLTEPGNQTNIAYVSGFGVFSRDVQESPDFRIHKGSLQYSEGWGWKDVGIKGVQRGSASISYFYPNGTGSTVREVTISAVNPQKTFVNITTSGLSHWFQTSPMMDGSVCARLVDGNKLRFNFYEGFYEAYAEISWEVIEFA</sequence>
<organism evidence="2 3">
    <name type="scientific">Paenibacillus mellifer</name>
    <dbReference type="NCBI Taxonomy" id="2937794"/>
    <lineage>
        <taxon>Bacteria</taxon>
        <taxon>Bacillati</taxon>
        <taxon>Bacillota</taxon>
        <taxon>Bacilli</taxon>
        <taxon>Bacillales</taxon>
        <taxon>Paenibacillaceae</taxon>
        <taxon>Paenibacillus</taxon>
    </lineage>
</organism>
<dbReference type="RefSeq" id="WP_248551336.1">
    <property type="nucleotide sequence ID" value="NZ_JALPRK010000005.1"/>
</dbReference>
<dbReference type="Pfam" id="PF00754">
    <property type="entry name" value="F5_F8_type_C"/>
    <property type="match status" value="1"/>
</dbReference>
<dbReference type="InterPro" id="IPR008979">
    <property type="entry name" value="Galactose-bd-like_sf"/>
</dbReference>
<dbReference type="AlphaFoldDB" id="A0A9X2BPF8"/>
<comment type="caution">
    <text evidence="2">The sequence shown here is derived from an EMBL/GenBank/DDBJ whole genome shotgun (WGS) entry which is preliminary data.</text>
</comment>
<proteinExistence type="predicted"/>
<protein>
    <submittedName>
        <fullName evidence="2">Discoidin domain-containing protein</fullName>
    </submittedName>
</protein>
<accession>A0A9X2BPF8</accession>
<dbReference type="InterPro" id="IPR000421">
    <property type="entry name" value="FA58C"/>
</dbReference>
<keyword evidence="3" id="KW-1185">Reference proteome</keyword>
<dbReference type="EMBL" id="JALPRK010000005">
    <property type="protein sequence ID" value="MCK8487128.1"/>
    <property type="molecule type" value="Genomic_DNA"/>
</dbReference>
<gene>
    <name evidence="2" type="ORF">M0651_08105</name>
</gene>
<feature type="domain" description="F5/8 type C" evidence="1">
    <location>
        <begin position="120"/>
        <end position="218"/>
    </location>
</feature>
<reference evidence="2" key="1">
    <citation type="submission" date="2022-04" db="EMBL/GenBank/DDBJ databases">
        <authorList>
            <person name="Seo M.-J."/>
        </authorList>
    </citation>
    <scope>NUCLEOTIDE SEQUENCE</scope>
    <source>
        <strain evidence="2">MBLB2552</strain>
    </source>
</reference>
<evidence type="ECO:0000313" key="3">
    <source>
        <dbReference type="Proteomes" id="UP001139534"/>
    </source>
</evidence>
<dbReference type="SUPFAM" id="SSF49785">
    <property type="entry name" value="Galactose-binding domain-like"/>
    <property type="match status" value="1"/>
</dbReference>
<name>A0A9X2BPF8_9BACL</name>
<dbReference type="Proteomes" id="UP001139534">
    <property type="component" value="Unassembled WGS sequence"/>
</dbReference>
<evidence type="ECO:0000259" key="1">
    <source>
        <dbReference type="Pfam" id="PF00754"/>
    </source>
</evidence>
<dbReference type="Gene3D" id="2.60.120.260">
    <property type="entry name" value="Galactose-binding domain-like"/>
    <property type="match status" value="1"/>
</dbReference>